<dbReference type="InterPro" id="IPR043502">
    <property type="entry name" value="DNA/RNA_pol_sf"/>
</dbReference>
<dbReference type="AlphaFoldDB" id="A0A7I8IYI8"/>
<organism evidence="1">
    <name type="scientific">Spirodela intermedia</name>
    <name type="common">Intermediate duckweed</name>
    <dbReference type="NCBI Taxonomy" id="51605"/>
    <lineage>
        <taxon>Eukaryota</taxon>
        <taxon>Viridiplantae</taxon>
        <taxon>Streptophyta</taxon>
        <taxon>Embryophyta</taxon>
        <taxon>Tracheophyta</taxon>
        <taxon>Spermatophyta</taxon>
        <taxon>Magnoliopsida</taxon>
        <taxon>Liliopsida</taxon>
        <taxon>Araceae</taxon>
        <taxon>Lemnoideae</taxon>
        <taxon>Spirodela</taxon>
    </lineage>
</organism>
<gene>
    <name evidence="1" type="ORF">SI7747_07009440</name>
</gene>
<dbReference type="Proteomes" id="UP001189122">
    <property type="component" value="Unassembled WGS sequence"/>
</dbReference>
<dbReference type="EMBL" id="LR743594">
    <property type="protein sequence ID" value="CAA2623513.1"/>
    <property type="molecule type" value="Genomic_DNA"/>
</dbReference>
<accession>A0A7I8IYI8</accession>
<keyword evidence="2" id="KW-1185">Reference proteome</keyword>
<evidence type="ECO:0000313" key="2">
    <source>
        <dbReference type="Proteomes" id="UP001189122"/>
    </source>
</evidence>
<dbReference type="PANTHER" id="PTHR11439">
    <property type="entry name" value="GAG-POL-RELATED RETROTRANSPOSON"/>
    <property type="match status" value="1"/>
</dbReference>
<dbReference type="SUPFAM" id="SSF56672">
    <property type="entry name" value="DNA/RNA polymerases"/>
    <property type="match status" value="1"/>
</dbReference>
<evidence type="ECO:0000313" key="1">
    <source>
        <dbReference type="EMBL" id="CAA2623513.1"/>
    </source>
</evidence>
<dbReference type="CDD" id="cd09272">
    <property type="entry name" value="RNase_HI_RT_Ty1"/>
    <property type="match status" value="1"/>
</dbReference>
<name>A0A7I8IYI8_SPIIN</name>
<proteinExistence type="predicted"/>
<reference evidence="1 2" key="1">
    <citation type="submission" date="2019-12" db="EMBL/GenBank/DDBJ databases">
        <authorList>
            <person name="Scholz U."/>
            <person name="Mascher M."/>
            <person name="Fiebig A."/>
        </authorList>
    </citation>
    <scope>NUCLEOTIDE SEQUENCE</scope>
</reference>
<dbReference type="EMBL" id="CACRZD030000007">
    <property type="protein sequence ID" value="CAA6663055.1"/>
    <property type="molecule type" value="Genomic_DNA"/>
</dbReference>
<sequence length="214" mass="24241">MFIKHSKTGEFVYVDDIIIIGNDSEEIKAPSANLSQRFEVKTLGKLKYFFSDSHQGIFIPQQKYILNLLQETGKVNCKPLGPGEDSPSVDRGQYQCLIGKLIYLNHTRPDIVFSVGLLSQFMHDPKYIHLQTRYKGSITDQRSTIGYCSFIGGNLVTWRAKKIKSSTAQGICEALWIISLLEELKVNFSRTIGLYCENKSVIDILDMDEAHEPT</sequence>
<dbReference type="PANTHER" id="PTHR11439:SF498">
    <property type="entry name" value="DNAK FAMILY PROTEIN"/>
    <property type="match status" value="1"/>
</dbReference>
<protein>
    <submittedName>
        <fullName evidence="1">Uncharacterized protein</fullName>
    </submittedName>
</protein>